<protein>
    <submittedName>
        <fullName evidence="1">Uncharacterized protein</fullName>
    </submittedName>
</protein>
<reference evidence="1" key="1">
    <citation type="submission" date="2018-02" db="EMBL/GenBank/DDBJ databases">
        <title>Rhizophora mucronata_Transcriptome.</title>
        <authorList>
            <person name="Meera S.P."/>
            <person name="Sreeshan A."/>
            <person name="Augustine A."/>
        </authorList>
    </citation>
    <scope>NUCLEOTIDE SEQUENCE</scope>
    <source>
        <tissue evidence="1">Leaf</tissue>
    </source>
</reference>
<sequence length="39" mass="4514">MITTPISLALVIIFFFFFDFQLSSTFDCQTFDDLSSLKN</sequence>
<name>A0A2P2P531_RHIMU</name>
<organism evidence="1">
    <name type="scientific">Rhizophora mucronata</name>
    <name type="common">Asiatic mangrove</name>
    <dbReference type="NCBI Taxonomy" id="61149"/>
    <lineage>
        <taxon>Eukaryota</taxon>
        <taxon>Viridiplantae</taxon>
        <taxon>Streptophyta</taxon>
        <taxon>Embryophyta</taxon>
        <taxon>Tracheophyta</taxon>
        <taxon>Spermatophyta</taxon>
        <taxon>Magnoliopsida</taxon>
        <taxon>eudicotyledons</taxon>
        <taxon>Gunneridae</taxon>
        <taxon>Pentapetalae</taxon>
        <taxon>rosids</taxon>
        <taxon>fabids</taxon>
        <taxon>Malpighiales</taxon>
        <taxon>Rhizophoraceae</taxon>
        <taxon>Rhizophora</taxon>
    </lineage>
</organism>
<proteinExistence type="predicted"/>
<dbReference type="AlphaFoldDB" id="A0A2P2P531"/>
<dbReference type="EMBL" id="GGEC01069364">
    <property type="protein sequence ID" value="MBX49848.1"/>
    <property type="molecule type" value="Transcribed_RNA"/>
</dbReference>
<accession>A0A2P2P531</accession>
<evidence type="ECO:0000313" key="1">
    <source>
        <dbReference type="EMBL" id="MBX49848.1"/>
    </source>
</evidence>